<sequence length="129" mass="14544">MLAGMQRKDFVRLENIQWHGVQINEPDWENLDSSFIAVSLISDKASTECQIALGDIYIGFNSGNVSVIASLPEPPTGMSWHRIADTSLPFPQYFQEHGLFLNFAEGETRTYHIQPYSSILLEARTLAEI</sequence>
<feature type="domain" description="Isoamylase 1-3-like C-terminal" evidence="1">
    <location>
        <begin position="17"/>
        <end position="100"/>
    </location>
</feature>
<organism evidence="2 3">
    <name type="scientific">Adiantum capillus-veneris</name>
    <name type="common">Maidenhair fern</name>
    <dbReference type="NCBI Taxonomy" id="13818"/>
    <lineage>
        <taxon>Eukaryota</taxon>
        <taxon>Viridiplantae</taxon>
        <taxon>Streptophyta</taxon>
        <taxon>Embryophyta</taxon>
        <taxon>Tracheophyta</taxon>
        <taxon>Polypodiopsida</taxon>
        <taxon>Polypodiidae</taxon>
        <taxon>Polypodiales</taxon>
        <taxon>Pteridineae</taxon>
        <taxon>Pteridaceae</taxon>
        <taxon>Vittarioideae</taxon>
        <taxon>Adiantum</taxon>
    </lineage>
</organism>
<dbReference type="EMBL" id="JABFUD020000024">
    <property type="protein sequence ID" value="KAI5060593.1"/>
    <property type="molecule type" value="Genomic_DNA"/>
</dbReference>
<accession>A0A9D4Z346</accession>
<dbReference type="Gene3D" id="2.60.40.1180">
    <property type="entry name" value="Golgi alpha-mannosidase II"/>
    <property type="match status" value="1"/>
</dbReference>
<keyword evidence="3" id="KW-1185">Reference proteome</keyword>
<dbReference type="SUPFAM" id="SSF51011">
    <property type="entry name" value="Glycosyl hydrolase domain"/>
    <property type="match status" value="1"/>
</dbReference>
<protein>
    <recommendedName>
        <fullName evidence="1">Isoamylase 1-3-like C-terminal domain-containing protein</fullName>
    </recommendedName>
</protein>
<reference evidence="2" key="1">
    <citation type="submission" date="2021-01" db="EMBL/GenBank/DDBJ databases">
        <title>Adiantum capillus-veneris genome.</title>
        <authorList>
            <person name="Fang Y."/>
            <person name="Liao Q."/>
        </authorList>
    </citation>
    <scope>NUCLEOTIDE SEQUENCE</scope>
    <source>
        <strain evidence="2">H3</strain>
        <tissue evidence="2">Leaf</tissue>
    </source>
</reference>
<evidence type="ECO:0000259" key="1">
    <source>
        <dbReference type="Pfam" id="PF21156"/>
    </source>
</evidence>
<evidence type="ECO:0000313" key="2">
    <source>
        <dbReference type="EMBL" id="KAI5060593.1"/>
    </source>
</evidence>
<dbReference type="PANTHER" id="PTHR43002">
    <property type="entry name" value="GLYCOGEN DEBRANCHING ENZYME"/>
    <property type="match status" value="1"/>
</dbReference>
<proteinExistence type="predicted"/>
<dbReference type="OrthoDB" id="204980at2759"/>
<dbReference type="InterPro" id="IPR013780">
    <property type="entry name" value="Glyco_hydro_b"/>
</dbReference>
<evidence type="ECO:0000313" key="3">
    <source>
        <dbReference type="Proteomes" id="UP000886520"/>
    </source>
</evidence>
<dbReference type="Pfam" id="PF21156">
    <property type="entry name" value="ISOA1-3_C"/>
    <property type="match status" value="1"/>
</dbReference>
<name>A0A9D4Z346_ADICA</name>
<dbReference type="AlphaFoldDB" id="A0A9D4Z346"/>
<gene>
    <name evidence="2" type="ORF">GOP47_0025013</name>
</gene>
<dbReference type="InterPro" id="IPR048650">
    <property type="entry name" value="ISOA1-3-like_C"/>
</dbReference>
<comment type="caution">
    <text evidence="2">The sequence shown here is derived from an EMBL/GenBank/DDBJ whole genome shotgun (WGS) entry which is preliminary data.</text>
</comment>
<dbReference type="Proteomes" id="UP000886520">
    <property type="component" value="Chromosome 24"/>
</dbReference>